<dbReference type="AlphaFoldDB" id="A0A963Z6M0"/>
<dbReference type="EMBL" id="JAESVA010000014">
    <property type="protein sequence ID" value="MCB8883494.1"/>
    <property type="molecule type" value="Genomic_DNA"/>
</dbReference>
<accession>A0A963Z6M0</accession>
<dbReference type="RefSeq" id="WP_227310152.1">
    <property type="nucleotide sequence ID" value="NZ_JAESVA010000014.1"/>
</dbReference>
<evidence type="ECO:0000313" key="1">
    <source>
        <dbReference type="EMBL" id="MCB8883494.1"/>
    </source>
</evidence>
<dbReference type="Proteomes" id="UP000721844">
    <property type="component" value="Unassembled WGS sequence"/>
</dbReference>
<evidence type="ECO:0000313" key="2">
    <source>
        <dbReference type="Proteomes" id="UP000721844"/>
    </source>
</evidence>
<name>A0A963Z6M0_9PROT</name>
<proteinExistence type="predicted"/>
<gene>
    <name evidence="1" type="ORF">ACELLULO517_24815</name>
</gene>
<reference evidence="1 2" key="1">
    <citation type="journal article" date="2021" name="Microorganisms">
        <title>Acidisoma silvae sp. nov. and Acidisomacellulosilytica sp. nov., Two Acidophilic Bacteria Isolated from Decaying Wood, Hydrolyzing Cellulose and Producing Poly-3-hydroxybutyrate.</title>
        <authorList>
            <person name="Mieszkin S."/>
            <person name="Pouder E."/>
            <person name="Uroz S."/>
            <person name="Simon-Colin C."/>
            <person name="Alain K."/>
        </authorList>
    </citation>
    <scope>NUCLEOTIDE SEQUENCE [LARGE SCALE GENOMIC DNA]</scope>
    <source>
        <strain evidence="1 2">HW T5.17</strain>
    </source>
</reference>
<sequence length="300" mass="33174">MPPDIDPALSADRYGLANEWSSADTPDTQVLGHPRFDEAMVVAARSFVGFYRGNWVLNRIANDRGRVITSFIMLDLHFSNGMTGFTVAQLREEARHRNICSPNRMTALAALLQVGGFLKAVPSKDSRMRRLAPTEAMLTLHRERLAGAIAANVLINPDLAAVLPLLGQNQILGDIARSYLSYWRSGQRATGNDPALEAFIERDAAFTILFLLLTGLAEGRAYRISDFARHFAISRAHALSIMRAGMDFGLIAQNGPNGPYLGQPKLLETMRPFFLALFQIQADAVRHALRQHALRRVIAP</sequence>
<organism evidence="1 2">
    <name type="scientific">Acidisoma cellulosilyticum</name>
    <dbReference type="NCBI Taxonomy" id="2802395"/>
    <lineage>
        <taxon>Bacteria</taxon>
        <taxon>Pseudomonadati</taxon>
        <taxon>Pseudomonadota</taxon>
        <taxon>Alphaproteobacteria</taxon>
        <taxon>Acetobacterales</taxon>
        <taxon>Acidocellaceae</taxon>
        <taxon>Acidisoma</taxon>
    </lineage>
</organism>
<protein>
    <submittedName>
        <fullName evidence="1">Uncharacterized protein</fullName>
    </submittedName>
</protein>
<comment type="caution">
    <text evidence="1">The sequence shown here is derived from an EMBL/GenBank/DDBJ whole genome shotgun (WGS) entry which is preliminary data.</text>
</comment>
<keyword evidence="2" id="KW-1185">Reference proteome</keyword>